<organism evidence="2">
    <name type="scientific">uncultured Caudovirales phage</name>
    <dbReference type="NCBI Taxonomy" id="2100421"/>
    <lineage>
        <taxon>Viruses</taxon>
        <taxon>Duplodnaviria</taxon>
        <taxon>Heunggongvirae</taxon>
        <taxon>Uroviricota</taxon>
        <taxon>Caudoviricetes</taxon>
        <taxon>Peduoviridae</taxon>
        <taxon>Maltschvirus</taxon>
        <taxon>Maltschvirus maltsch</taxon>
    </lineage>
</organism>
<protein>
    <submittedName>
        <fullName evidence="2">Uncharacterized protein</fullName>
    </submittedName>
</protein>
<feature type="compositionally biased region" description="Basic residues" evidence="1">
    <location>
        <begin position="329"/>
        <end position="338"/>
    </location>
</feature>
<reference evidence="2" key="1">
    <citation type="submission" date="2020-05" db="EMBL/GenBank/DDBJ databases">
        <authorList>
            <person name="Chiriac C."/>
            <person name="Salcher M."/>
            <person name="Ghai R."/>
            <person name="Kavagutti S V."/>
        </authorList>
    </citation>
    <scope>NUCLEOTIDE SEQUENCE</scope>
</reference>
<accession>A0A6J7WBY5</accession>
<sequence>MPEKNAFGLPNGGPLYSLWSRTIRNQKVALRKLLDNARFVNASIVTDSITGALRVWRADFDQYADELAGRMTPYLSTIVTRSGNAVRTRVGQVRADDWFIRDTRRVQKLESTVLALCYDTIQSINIEVDDKINLIRKRLIAGEIDDGAGGWTDLHSSLDDYFEESAVWRSLRIARTEGSRAANWGVREAAEEIDDCIGFEWLLAPGACQACVAAGRAAEGVPKRVAKGDPFVKNLGPKITNLGDPLRERRIPEEYRQIFFGPLHPNDRCSVKPIFKKLDGSQIEFHRPLDMGGKYMANSEEIKPVNLASPGNFTDPGRPNVSNSGRVAIPKRSKSMPKMRSRLMIRPSYSGGMVDAIGTKAGPGQVE</sequence>
<gene>
    <name evidence="2" type="ORF">UFOVP178_19</name>
</gene>
<feature type="region of interest" description="Disordered" evidence="1">
    <location>
        <begin position="307"/>
        <end position="338"/>
    </location>
</feature>
<evidence type="ECO:0000256" key="1">
    <source>
        <dbReference type="SAM" id="MobiDB-lite"/>
    </source>
</evidence>
<evidence type="ECO:0000313" key="2">
    <source>
        <dbReference type="EMBL" id="CAB5194594.1"/>
    </source>
</evidence>
<proteinExistence type="predicted"/>
<name>A0A6J7WBY5_9CAUD</name>
<dbReference type="EMBL" id="LR798215">
    <property type="protein sequence ID" value="CAB5194594.1"/>
    <property type="molecule type" value="Genomic_DNA"/>
</dbReference>